<evidence type="ECO:0000256" key="4">
    <source>
        <dbReference type="ARBA" id="ARBA00022475"/>
    </source>
</evidence>
<dbReference type="PANTHER" id="PTHR30472">
    <property type="entry name" value="FERRIC ENTEROBACTIN TRANSPORT SYSTEM PERMEASE PROTEIN"/>
    <property type="match status" value="1"/>
</dbReference>
<keyword evidence="7 8" id="KW-0472">Membrane</keyword>
<dbReference type="PANTHER" id="PTHR30472:SF24">
    <property type="entry name" value="FERRIC ENTEROBACTIN TRANSPORT SYSTEM PERMEASE PROTEIN FEPG"/>
    <property type="match status" value="1"/>
</dbReference>
<evidence type="ECO:0000313" key="9">
    <source>
        <dbReference type="EMBL" id="MBA4607786.1"/>
    </source>
</evidence>
<feature type="transmembrane region" description="Helical" evidence="8">
    <location>
        <begin position="203"/>
        <end position="225"/>
    </location>
</feature>
<dbReference type="AlphaFoldDB" id="A0A838XGK4"/>
<evidence type="ECO:0000256" key="5">
    <source>
        <dbReference type="ARBA" id="ARBA00022692"/>
    </source>
</evidence>
<feature type="transmembrane region" description="Helical" evidence="8">
    <location>
        <begin position="319"/>
        <end position="338"/>
    </location>
</feature>
<keyword evidence="10" id="KW-1185">Reference proteome</keyword>
<dbReference type="EMBL" id="JACEOG010000001">
    <property type="protein sequence ID" value="MBA4607786.1"/>
    <property type="molecule type" value="Genomic_DNA"/>
</dbReference>
<dbReference type="InterPro" id="IPR037294">
    <property type="entry name" value="ABC_BtuC-like"/>
</dbReference>
<dbReference type="SUPFAM" id="SSF81345">
    <property type="entry name" value="ABC transporter involved in vitamin B12 uptake, BtuC"/>
    <property type="match status" value="1"/>
</dbReference>
<evidence type="ECO:0000256" key="6">
    <source>
        <dbReference type="ARBA" id="ARBA00022989"/>
    </source>
</evidence>
<accession>A0A838XGK4</accession>
<dbReference type="InterPro" id="IPR000522">
    <property type="entry name" value="ABC_transptr_permease_BtuC"/>
</dbReference>
<feature type="transmembrane region" description="Helical" evidence="8">
    <location>
        <begin position="120"/>
        <end position="150"/>
    </location>
</feature>
<evidence type="ECO:0000313" key="10">
    <source>
        <dbReference type="Proteomes" id="UP000550354"/>
    </source>
</evidence>
<feature type="transmembrane region" description="Helical" evidence="8">
    <location>
        <begin position="79"/>
        <end position="99"/>
    </location>
</feature>
<dbReference type="GO" id="GO:0033214">
    <property type="term" value="P:siderophore-iron import into cell"/>
    <property type="evidence" value="ECO:0007669"/>
    <property type="project" value="TreeGrafter"/>
</dbReference>
<reference evidence="9 10" key="1">
    <citation type="submission" date="2020-07" db="EMBL/GenBank/DDBJ databases">
        <title>Draft genome and description of Aeromicrobium phoceense strain Marseille-Q0843 isolated from healthy skin swab.</title>
        <authorList>
            <person name="Boxberger M."/>
            <person name="La Scola B."/>
        </authorList>
    </citation>
    <scope>NUCLEOTIDE SEQUENCE [LARGE SCALE GENOMIC DNA]</scope>
    <source>
        <strain evidence="9 10">Marseille-Q0843</strain>
    </source>
</reference>
<keyword evidence="5 8" id="KW-0812">Transmembrane</keyword>
<feature type="transmembrane region" description="Helical" evidence="8">
    <location>
        <begin position="162"/>
        <end position="182"/>
    </location>
</feature>
<feature type="transmembrane region" description="Helical" evidence="8">
    <location>
        <begin position="23"/>
        <end position="44"/>
    </location>
</feature>
<dbReference type="Gene3D" id="1.10.3470.10">
    <property type="entry name" value="ABC transporter involved in vitamin B12 uptake, BtuC"/>
    <property type="match status" value="1"/>
</dbReference>
<evidence type="ECO:0000256" key="1">
    <source>
        <dbReference type="ARBA" id="ARBA00004651"/>
    </source>
</evidence>
<gene>
    <name evidence="9" type="ORF">H1W00_04780</name>
</gene>
<keyword evidence="4" id="KW-1003">Cell membrane</keyword>
<dbReference type="RefSeq" id="WP_181754124.1">
    <property type="nucleotide sequence ID" value="NZ_JACEOG010000001.1"/>
</dbReference>
<dbReference type="GO" id="GO:0022857">
    <property type="term" value="F:transmembrane transporter activity"/>
    <property type="evidence" value="ECO:0007669"/>
    <property type="project" value="InterPro"/>
</dbReference>
<proteinExistence type="inferred from homology"/>
<comment type="subcellular location">
    <subcellularLocation>
        <location evidence="1">Cell membrane</location>
        <topology evidence="1">Multi-pass membrane protein</topology>
    </subcellularLocation>
</comment>
<protein>
    <submittedName>
        <fullName evidence="9">Iron ABC transporter permease</fullName>
    </submittedName>
</protein>
<organism evidence="9 10">
    <name type="scientific">Aeromicrobium phoceense</name>
    <dbReference type="NCBI Taxonomy" id="2754045"/>
    <lineage>
        <taxon>Bacteria</taxon>
        <taxon>Bacillati</taxon>
        <taxon>Actinomycetota</taxon>
        <taxon>Actinomycetes</taxon>
        <taxon>Propionibacteriales</taxon>
        <taxon>Nocardioidaceae</taxon>
        <taxon>Aeromicrobium</taxon>
    </lineage>
</organism>
<comment type="caution">
    <text evidence="9">The sequence shown here is derived from an EMBL/GenBank/DDBJ whole genome shotgun (WGS) entry which is preliminary data.</text>
</comment>
<name>A0A838XGK4_9ACTN</name>
<keyword evidence="3" id="KW-0813">Transport</keyword>
<dbReference type="CDD" id="cd06550">
    <property type="entry name" value="TM_ABC_iron-siderophores_like"/>
    <property type="match status" value="1"/>
</dbReference>
<dbReference type="Proteomes" id="UP000550354">
    <property type="component" value="Unassembled WGS sequence"/>
</dbReference>
<comment type="similarity">
    <text evidence="2">Belongs to the binding-protein-dependent transport system permease family. FecCD subfamily.</text>
</comment>
<dbReference type="GO" id="GO:0005886">
    <property type="term" value="C:plasma membrane"/>
    <property type="evidence" value="ECO:0007669"/>
    <property type="project" value="UniProtKB-SubCell"/>
</dbReference>
<sequence length="347" mass="35651">MTMTLPTGPEIVHAARTRGARRATWTVVGLAITLVVLFVVSLSAGDPVYSLGDVWRVIIGEQVPGASFIVGELRLPRSVLAVLAGAAFGLAGITFQTMLRNPLASPDIIGITNGANAAALFGIVVLGASGLAVSLGAVVAGVATAALIYGLAASGKAVGTRLILVGIGIAAMLHSVTSYLLVYANELDLQRAMRWLNGSLNLATWETVAIVAVPFVFLAPVLLLLGPRLALLRLGEDLAAGLGVPVETTRRMLVLVAVALASFATAATGPILFVAFMAGPIATRLVGHRGSLMLPSALVGSTLVLAADLIGQYAFDTRYPVGVITGALGAPFLIYLLIRTQRTGGSL</sequence>
<evidence type="ECO:0000256" key="8">
    <source>
        <dbReference type="SAM" id="Phobius"/>
    </source>
</evidence>
<dbReference type="Pfam" id="PF01032">
    <property type="entry name" value="FecCD"/>
    <property type="match status" value="1"/>
</dbReference>
<evidence type="ECO:0000256" key="3">
    <source>
        <dbReference type="ARBA" id="ARBA00022448"/>
    </source>
</evidence>
<evidence type="ECO:0000256" key="7">
    <source>
        <dbReference type="ARBA" id="ARBA00023136"/>
    </source>
</evidence>
<evidence type="ECO:0000256" key="2">
    <source>
        <dbReference type="ARBA" id="ARBA00007935"/>
    </source>
</evidence>
<feature type="transmembrane region" description="Helical" evidence="8">
    <location>
        <begin position="291"/>
        <end position="313"/>
    </location>
</feature>
<keyword evidence="6 8" id="KW-1133">Transmembrane helix</keyword>
<feature type="transmembrane region" description="Helical" evidence="8">
    <location>
        <begin position="252"/>
        <end position="279"/>
    </location>
</feature>